<name>A0A183SAG1_SCHSO</name>
<evidence type="ECO:0000313" key="3">
    <source>
        <dbReference type="WBParaSite" id="SSLN_0000125801-mRNA-1"/>
    </source>
</evidence>
<reference evidence="3" key="1">
    <citation type="submission" date="2016-06" db="UniProtKB">
        <authorList>
            <consortium name="WormBaseParasite"/>
        </authorList>
    </citation>
    <scope>IDENTIFICATION</scope>
</reference>
<reference evidence="1 2" key="2">
    <citation type="submission" date="2018-11" db="EMBL/GenBank/DDBJ databases">
        <authorList>
            <consortium name="Pathogen Informatics"/>
        </authorList>
    </citation>
    <scope>NUCLEOTIDE SEQUENCE [LARGE SCALE GENOMIC DNA]</scope>
    <source>
        <strain evidence="1 2">NST_G2</strain>
    </source>
</reference>
<evidence type="ECO:0000313" key="2">
    <source>
        <dbReference type="Proteomes" id="UP000275846"/>
    </source>
</evidence>
<dbReference type="Proteomes" id="UP000275846">
    <property type="component" value="Unassembled WGS sequence"/>
</dbReference>
<gene>
    <name evidence="1" type="ORF">SSLN_LOCUS1209</name>
</gene>
<dbReference type="EMBL" id="UYSU01001911">
    <property type="protein sequence ID" value="VDL87174.1"/>
    <property type="molecule type" value="Genomic_DNA"/>
</dbReference>
<accession>A0A183SAG1</accession>
<dbReference type="PANTHER" id="PTHR33327:SF3">
    <property type="entry name" value="RNA-DIRECTED DNA POLYMERASE"/>
    <property type="match status" value="1"/>
</dbReference>
<sequence>MQVLSQVLEVIQRPPADKPFTQLKAAILHLHTVSYRQRYHQLIHEECLGDWKSTELLRRMQLLRGGLHIDEKLFKMFLKRLPMDVRTILASVSEDLAVSWLAKMADRMLEVQRFKPPSITQLSTYPYRRQMSAL</sequence>
<evidence type="ECO:0000313" key="1">
    <source>
        <dbReference type="EMBL" id="VDL87174.1"/>
    </source>
</evidence>
<protein>
    <submittedName>
        <fullName evidence="1 3">Uncharacterized protein</fullName>
    </submittedName>
</protein>
<keyword evidence="2" id="KW-1185">Reference proteome</keyword>
<dbReference type="WBParaSite" id="SSLN_0000125801-mRNA-1">
    <property type="protein sequence ID" value="SSLN_0000125801-mRNA-1"/>
    <property type="gene ID" value="SSLN_0000125801"/>
</dbReference>
<proteinExistence type="predicted"/>
<organism evidence="3">
    <name type="scientific">Schistocephalus solidus</name>
    <name type="common">Tapeworm</name>
    <dbReference type="NCBI Taxonomy" id="70667"/>
    <lineage>
        <taxon>Eukaryota</taxon>
        <taxon>Metazoa</taxon>
        <taxon>Spiralia</taxon>
        <taxon>Lophotrochozoa</taxon>
        <taxon>Platyhelminthes</taxon>
        <taxon>Cestoda</taxon>
        <taxon>Eucestoda</taxon>
        <taxon>Diphyllobothriidea</taxon>
        <taxon>Diphyllobothriidae</taxon>
        <taxon>Schistocephalus</taxon>
    </lineage>
</organism>
<dbReference type="OrthoDB" id="6262499at2759"/>
<dbReference type="PANTHER" id="PTHR33327">
    <property type="entry name" value="ENDONUCLEASE"/>
    <property type="match status" value="1"/>
</dbReference>
<dbReference type="AlphaFoldDB" id="A0A183SAG1"/>